<protein>
    <submittedName>
        <fullName evidence="13">Mitochondrial carrier homolog 2</fullName>
    </submittedName>
</protein>
<keyword evidence="3 9" id="KW-0812">Transmembrane</keyword>
<dbReference type="Proteomes" id="UP000274131">
    <property type="component" value="Unassembled WGS sequence"/>
</dbReference>
<keyword evidence="10" id="KW-0813">Transport</keyword>
<dbReference type="SUPFAM" id="SSF103506">
    <property type="entry name" value="Mitochondrial carrier"/>
    <property type="match status" value="1"/>
</dbReference>
<dbReference type="Gene3D" id="1.50.40.10">
    <property type="entry name" value="Mitochondrial carrier domain"/>
    <property type="match status" value="1"/>
</dbReference>
<evidence type="ECO:0000256" key="9">
    <source>
        <dbReference type="PROSITE-ProRule" id="PRU00282"/>
    </source>
</evidence>
<reference evidence="11 12" key="2">
    <citation type="submission" date="2018-10" db="EMBL/GenBank/DDBJ databases">
        <authorList>
            <consortium name="Pathogen Informatics"/>
        </authorList>
    </citation>
    <scope>NUCLEOTIDE SEQUENCE [LARGE SCALE GENOMIC DNA]</scope>
</reference>
<dbReference type="GO" id="GO:0005741">
    <property type="term" value="C:mitochondrial outer membrane"/>
    <property type="evidence" value="ECO:0007669"/>
    <property type="project" value="UniProtKB-SubCell"/>
</dbReference>
<keyword evidence="4" id="KW-0677">Repeat</keyword>
<evidence type="ECO:0000256" key="2">
    <source>
        <dbReference type="ARBA" id="ARBA00006375"/>
    </source>
</evidence>
<comment type="subcellular location">
    <subcellularLocation>
        <location evidence="1">Mitochondrion outer membrane</location>
        <topology evidence="1">Multi-pass membrane protein</topology>
    </subcellularLocation>
</comment>
<keyword evidence="12" id="KW-1185">Reference proteome</keyword>
<feature type="repeat" description="Solcar" evidence="9">
    <location>
        <begin position="126"/>
        <end position="214"/>
    </location>
</feature>
<accession>A0A0N4UZR0</accession>
<dbReference type="STRING" id="51028.A0A0N4UZR0"/>
<keyword evidence="8 9" id="KW-0472">Membrane</keyword>
<evidence type="ECO:0000313" key="11">
    <source>
        <dbReference type="EMBL" id="VDD87688.1"/>
    </source>
</evidence>
<dbReference type="InterPro" id="IPR023395">
    <property type="entry name" value="MCP_dom_sf"/>
</dbReference>
<reference evidence="13" key="1">
    <citation type="submission" date="2017-02" db="UniProtKB">
        <authorList>
            <consortium name="WormBaseParasite"/>
        </authorList>
    </citation>
    <scope>IDENTIFICATION</scope>
</reference>
<proteinExistence type="inferred from homology"/>
<dbReference type="PANTHER" id="PTHR10780:SF18">
    <property type="entry name" value="LD43650P"/>
    <property type="match status" value="1"/>
</dbReference>
<evidence type="ECO:0000256" key="7">
    <source>
        <dbReference type="ARBA" id="ARBA00023128"/>
    </source>
</evidence>
<dbReference type="InterPro" id="IPR018108">
    <property type="entry name" value="MCP_transmembrane"/>
</dbReference>
<evidence type="ECO:0000256" key="4">
    <source>
        <dbReference type="ARBA" id="ARBA00022737"/>
    </source>
</evidence>
<evidence type="ECO:0000256" key="6">
    <source>
        <dbReference type="ARBA" id="ARBA00022989"/>
    </source>
</evidence>
<organism evidence="13">
    <name type="scientific">Enterobius vermicularis</name>
    <name type="common">Human pinworm</name>
    <dbReference type="NCBI Taxonomy" id="51028"/>
    <lineage>
        <taxon>Eukaryota</taxon>
        <taxon>Metazoa</taxon>
        <taxon>Ecdysozoa</taxon>
        <taxon>Nematoda</taxon>
        <taxon>Chromadorea</taxon>
        <taxon>Rhabditida</taxon>
        <taxon>Spirurina</taxon>
        <taxon>Oxyuridomorpha</taxon>
        <taxon>Oxyuroidea</taxon>
        <taxon>Oxyuridae</taxon>
        <taxon>Enterobius</taxon>
    </lineage>
</organism>
<evidence type="ECO:0000256" key="8">
    <source>
        <dbReference type="ARBA" id="ARBA00023136"/>
    </source>
</evidence>
<evidence type="ECO:0000256" key="1">
    <source>
        <dbReference type="ARBA" id="ARBA00004374"/>
    </source>
</evidence>
<gene>
    <name evidence="11" type="ORF">EVEC_LOCUS2831</name>
</gene>
<keyword evidence="6" id="KW-1133">Transmembrane helix</keyword>
<dbReference type="EMBL" id="UXUI01007456">
    <property type="protein sequence ID" value="VDD87688.1"/>
    <property type="molecule type" value="Genomic_DNA"/>
</dbReference>
<evidence type="ECO:0000313" key="12">
    <source>
        <dbReference type="Proteomes" id="UP000274131"/>
    </source>
</evidence>
<evidence type="ECO:0000256" key="5">
    <source>
        <dbReference type="ARBA" id="ARBA00022787"/>
    </source>
</evidence>
<evidence type="ECO:0000256" key="3">
    <source>
        <dbReference type="ARBA" id="ARBA00022692"/>
    </source>
</evidence>
<comment type="similarity">
    <text evidence="2 10">Belongs to the mitochondrial carrier (TC 2.A.29) family.</text>
</comment>
<evidence type="ECO:0000256" key="10">
    <source>
        <dbReference type="RuleBase" id="RU000488"/>
    </source>
</evidence>
<name>A0A0N4UZR0_ENTVE</name>
<dbReference type="WBParaSite" id="EVEC_0000312301-mRNA-1">
    <property type="protein sequence ID" value="EVEC_0000312301-mRNA-1"/>
    <property type="gene ID" value="EVEC_0000312301"/>
</dbReference>
<sequence>MGFLLGFLKEKMEAFAKGLAMKVAASSMFYPFAHVKVLMQLGYEPFPLTLGKKFGVGQDVYFLPNGISYAYKWTFLFTGLDAHICYTLVSGAAEFFYMDRYHPAYGGPPVNLARSEDELSDVESARRALRSTIRSTTARLVATVVARPFAVIMVRKVAQVVGGENKYTDVFSSVLLVGREEGPKGLFSGLVPQLISEFLTILGINGLIYVAESLLMLSRNENYDSSEEVLRSTRMMLHWTTPLIVNTVVYPFNVVSTVMAITGSGLAASLLPYSPLFGMWQDAWHYLDTKQALNRGARFFLRQHKGPITVHYDGNIYASNAHFV</sequence>
<dbReference type="PANTHER" id="PTHR10780">
    <property type="entry name" value="MITOCHONDRIAL CARRIER HOMOLOG"/>
    <property type="match status" value="1"/>
</dbReference>
<dbReference type="OrthoDB" id="10253709at2759"/>
<evidence type="ECO:0000313" key="13">
    <source>
        <dbReference type="WBParaSite" id="EVEC_0000312301-mRNA-1"/>
    </source>
</evidence>
<dbReference type="Pfam" id="PF00153">
    <property type="entry name" value="Mito_carr"/>
    <property type="match status" value="1"/>
</dbReference>
<keyword evidence="7" id="KW-0496">Mitochondrion</keyword>
<dbReference type="AlphaFoldDB" id="A0A0N4UZR0"/>
<dbReference type="PROSITE" id="PS50920">
    <property type="entry name" value="SOLCAR"/>
    <property type="match status" value="1"/>
</dbReference>
<keyword evidence="5" id="KW-1000">Mitochondrion outer membrane</keyword>